<reference evidence="1 2" key="1">
    <citation type="submission" date="2018-07" db="EMBL/GenBank/DDBJ databases">
        <authorList>
            <person name="Roberston F.H."/>
            <person name="Ghiringhelli B.C."/>
            <person name="Garcia S."/>
            <person name="Henry S."/>
            <person name="Naegele L."/>
            <person name="Slowan-Pomeroy T."/>
            <person name="Briggs L.A."/>
            <person name="Warner M.H."/>
            <person name="Garlena R.A."/>
            <person name="Russell D.A."/>
            <person name="Pope W.H."/>
            <person name="Jacobs-Sera D."/>
            <person name="Hatfull G.F."/>
        </authorList>
    </citation>
    <scope>NUCLEOTIDE SEQUENCE [LARGE SCALE GENOMIC DNA]</scope>
</reference>
<dbReference type="KEGG" id="vg:63911705"/>
<dbReference type="Proteomes" id="UP000262719">
    <property type="component" value="Segment"/>
</dbReference>
<gene>
    <name evidence="1" type="primary">26</name>
    <name evidence="1" type="ORF">SEA_SCHMIDT_26</name>
</gene>
<proteinExistence type="predicted"/>
<keyword evidence="2" id="KW-1185">Reference proteome</keyword>
<evidence type="ECO:0000313" key="1">
    <source>
        <dbReference type="EMBL" id="AXQ65148.1"/>
    </source>
</evidence>
<accession>A0A385E2L4</accession>
<evidence type="ECO:0000313" key="2">
    <source>
        <dbReference type="Proteomes" id="UP000262719"/>
    </source>
</evidence>
<dbReference type="RefSeq" id="YP_010050966.1">
    <property type="nucleotide sequence ID" value="NC_054436.1"/>
</dbReference>
<name>A0A385E2L4_9CAUD</name>
<dbReference type="EMBL" id="MH651189">
    <property type="protein sequence ID" value="AXQ65148.1"/>
    <property type="molecule type" value="Genomic_DNA"/>
</dbReference>
<organism evidence="1 2">
    <name type="scientific">Gordonia phage Schmidt</name>
    <dbReference type="NCBI Taxonomy" id="2301697"/>
    <lineage>
        <taxon>Viruses</taxon>
        <taxon>Duplodnaviria</taxon>
        <taxon>Heunggongvirae</taxon>
        <taxon>Uroviricota</taxon>
        <taxon>Caudoviricetes</taxon>
        <taxon>Ruthgordonvirinae</taxon>
        <taxon>Schmidtvirus</taxon>
        <taxon>Schmidtvirus schmidt</taxon>
    </lineage>
</organism>
<protein>
    <submittedName>
        <fullName evidence="1">Uncharacterized protein</fullName>
    </submittedName>
</protein>
<sequence>MSNLFTWEGGTYGYFEDVDDLQSGSAAADRAMVWDGSQYRKVWQRPNDWRLVNSATHRGTGNVYNTITSMVADAGYPGTETFGSGLLVPEQCPPFSATITATVNYSGGIAVSTNVRILMNGGEVLATSANGSGGSATVTAYVWVYPLDYFELQFRGEGQLFQYPTVNTATLTLLAQNY</sequence>
<dbReference type="GeneID" id="63911705"/>